<comment type="caution">
    <text evidence="2">The sequence shown here is derived from an EMBL/GenBank/DDBJ whole genome shotgun (WGS) entry which is preliminary data.</text>
</comment>
<dbReference type="EMBL" id="CM029048">
    <property type="protein sequence ID" value="KAG2578447.1"/>
    <property type="molecule type" value="Genomic_DNA"/>
</dbReference>
<organism evidence="2 3">
    <name type="scientific">Panicum virgatum</name>
    <name type="common">Blackwell switchgrass</name>
    <dbReference type="NCBI Taxonomy" id="38727"/>
    <lineage>
        <taxon>Eukaryota</taxon>
        <taxon>Viridiplantae</taxon>
        <taxon>Streptophyta</taxon>
        <taxon>Embryophyta</taxon>
        <taxon>Tracheophyta</taxon>
        <taxon>Spermatophyta</taxon>
        <taxon>Magnoliopsida</taxon>
        <taxon>Liliopsida</taxon>
        <taxon>Poales</taxon>
        <taxon>Poaceae</taxon>
        <taxon>PACMAD clade</taxon>
        <taxon>Panicoideae</taxon>
        <taxon>Panicodae</taxon>
        <taxon>Paniceae</taxon>
        <taxon>Panicinae</taxon>
        <taxon>Panicum</taxon>
        <taxon>Panicum sect. Hiantes</taxon>
    </lineage>
</organism>
<feature type="compositionally biased region" description="Basic residues" evidence="1">
    <location>
        <begin position="60"/>
        <end position="74"/>
    </location>
</feature>
<feature type="compositionally biased region" description="Low complexity" evidence="1">
    <location>
        <begin position="37"/>
        <end position="56"/>
    </location>
</feature>
<dbReference type="AlphaFoldDB" id="A0A8T0QYN6"/>
<evidence type="ECO:0000256" key="1">
    <source>
        <dbReference type="SAM" id="MobiDB-lite"/>
    </source>
</evidence>
<feature type="region of interest" description="Disordered" evidence="1">
    <location>
        <begin position="1"/>
        <end position="111"/>
    </location>
</feature>
<protein>
    <submittedName>
        <fullName evidence="2">Uncharacterized protein</fullName>
    </submittedName>
</protein>
<proteinExistence type="predicted"/>
<evidence type="ECO:0000313" key="3">
    <source>
        <dbReference type="Proteomes" id="UP000823388"/>
    </source>
</evidence>
<sequence length="138" mass="14756">MKAAAFQGAAGTRPRRSCSAATCSSRCCPCPAPPPGARSSSQGATATATGPRTRGPCMCRSRRPTHPITTRRRPPVAPGARTHTRRWRREHTAADGSAMAPSDRGRAAEPVRRECRDEPSYSRDVCNCFVVAGVFFVG</sequence>
<gene>
    <name evidence="2" type="ORF">PVAP13_6NG215103</name>
</gene>
<name>A0A8T0QYN6_PANVG</name>
<accession>A0A8T0QYN6</accession>
<keyword evidence="3" id="KW-1185">Reference proteome</keyword>
<evidence type="ECO:0000313" key="2">
    <source>
        <dbReference type="EMBL" id="KAG2578447.1"/>
    </source>
</evidence>
<reference evidence="2" key="1">
    <citation type="submission" date="2020-05" db="EMBL/GenBank/DDBJ databases">
        <title>WGS assembly of Panicum virgatum.</title>
        <authorList>
            <person name="Lovell J.T."/>
            <person name="Jenkins J."/>
            <person name="Shu S."/>
            <person name="Juenger T.E."/>
            <person name="Schmutz J."/>
        </authorList>
    </citation>
    <scope>NUCLEOTIDE SEQUENCE</scope>
    <source>
        <strain evidence="2">AP13</strain>
    </source>
</reference>
<dbReference type="Proteomes" id="UP000823388">
    <property type="component" value="Chromosome 6N"/>
</dbReference>